<feature type="transmembrane region" description="Helical" evidence="1">
    <location>
        <begin position="79"/>
        <end position="99"/>
    </location>
</feature>
<organism evidence="2 3">
    <name type="scientific">Paenibacillus chondroitinus</name>
    <dbReference type="NCBI Taxonomy" id="59842"/>
    <lineage>
        <taxon>Bacteria</taxon>
        <taxon>Bacillati</taxon>
        <taxon>Bacillota</taxon>
        <taxon>Bacilli</taxon>
        <taxon>Bacillales</taxon>
        <taxon>Paenibacillaceae</taxon>
        <taxon>Paenibacillus</taxon>
    </lineage>
</organism>
<evidence type="ECO:0000313" key="3">
    <source>
        <dbReference type="Proteomes" id="UP001355653"/>
    </source>
</evidence>
<sequence>MINKKSQAATSVASFILSFLASSHHWLHMGLLLLLGGSTSMMSTMSAVVWIRRFMIIATLVTVLLSFYRLYKHRCKVPWVISITTLSTLLSFGFIFYTIRNFGW</sequence>
<protein>
    <submittedName>
        <fullName evidence="2">Uncharacterized protein</fullName>
    </submittedName>
</protein>
<keyword evidence="1" id="KW-0812">Transmembrane</keyword>
<feature type="transmembrane region" description="Helical" evidence="1">
    <location>
        <begin position="47"/>
        <end position="67"/>
    </location>
</feature>
<keyword evidence="1" id="KW-1133">Transmembrane helix</keyword>
<name>A0ABU6DKW6_9BACL</name>
<accession>A0ABU6DKW6</accession>
<keyword evidence="3" id="KW-1185">Reference proteome</keyword>
<dbReference type="Proteomes" id="UP001355653">
    <property type="component" value="Unassembled WGS sequence"/>
</dbReference>
<reference evidence="2 3" key="1">
    <citation type="submission" date="2023-03" db="EMBL/GenBank/DDBJ databases">
        <title>Bacillus Genome Sequencing.</title>
        <authorList>
            <person name="Dunlap C."/>
        </authorList>
    </citation>
    <scope>NUCLEOTIDE SEQUENCE [LARGE SCALE GENOMIC DNA]</scope>
    <source>
        <strain evidence="2 3">NRS-1351</strain>
    </source>
</reference>
<proteinExistence type="predicted"/>
<gene>
    <name evidence="2" type="ORF">P5G65_31370</name>
</gene>
<evidence type="ECO:0000256" key="1">
    <source>
        <dbReference type="SAM" id="Phobius"/>
    </source>
</evidence>
<dbReference type="RefSeq" id="WP_127451271.1">
    <property type="nucleotide sequence ID" value="NZ_JAROBY010000075.1"/>
</dbReference>
<comment type="caution">
    <text evidence="2">The sequence shown here is derived from an EMBL/GenBank/DDBJ whole genome shotgun (WGS) entry which is preliminary data.</text>
</comment>
<dbReference type="EMBL" id="JAROBY010000075">
    <property type="protein sequence ID" value="MEB4798416.1"/>
    <property type="molecule type" value="Genomic_DNA"/>
</dbReference>
<evidence type="ECO:0000313" key="2">
    <source>
        <dbReference type="EMBL" id="MEB4798416.1"/>
    </source>
</evidence>
<keyword evidence="1" id="KW-0472">Membrane</keyword>